<dbReference type="InterPro" id="IPR051393">
    <property type="entry name" value="ABC_transporter_permease"/>
</dbReference>
<dbReference type="Pfam" id="PF00528">
    <property type="entry name" value="BPD_transp_1"/>
    <property type="match status" value="1"/>
</dbReference>
<evidence type="ECO:0000256" key="1">
    <source>
        <dbReference type="ARBA" id="ARBA00004651"/>
    </source>
</evidence>
<feature type="transmembrane region" description="Helical" evidence="7">
    <location>
        <begin position="91"/>
        <end position="112"/>
    </location>
</feature>
<keyword evidence="3" id="KW-1003">Cell membrane</keyword>
<evidence type="ECO:0000313" key="9">
    <source>
        <dbReference type="EMBL" id="GBF07353.1"/>
    </source>
</evidence>
<dbReference type="PANTHER" id="PTHR30193">
    <property type="entry name" value="ABC TRANSPORTER PERMEASE PROTEIN"/>
    <property type="match status" value="1"/>
</dbReference>
<dbReference type="PANTHER" id="PTHR30193:SF37">
    <property type="entry name" value="INNER MEMBRANE ABC TRANSPORTER PERMEASE PROTEIN YCJO"/>
    <property type="match status" value="1"/>
</dbReference>
<dbReference type="PROSITE" id="PS50928">
    <property type="entry name" value="ABC_TM1"/>
    <property type="match status" value="1"/>
</dbReference>
<comment type="similarity">
    <text evidence="7">Belongs to the binding-protein-dependent transport system permease family.</text>
</comment>
<feature type="transmembrane region" description="Helical" evidence="7">
    <location>
        <begin position="174"/>
        <end position="199"/>
    </location>
</feature>
<evidence type="ECO:0000256" key="3">
    <source>
        <dbReference type="ARBA" id="ARBA00022475"/>
    </source>
</evidence>
<keyword evidence="4 7" id="KW-0812">Transmembrane</keyword>
<dbReference type="AlphaFoldDB" id="A0A2I9CYU7"/>
<dbReference type="CDD" id="cd06261">
    <property type="entry name" value="TM_PBP2"/>
    <property type="match status" value="1"/>
</dbReference>
<dbReference type="GO" id="GO:0005886">
    <property type="term" value="C:plasma membrane"/>
    <property type="evidence" value="ECO:0007669"/>
    <property type="project" value="UniProtKB-SubCell"/>
</dbReference>
<keyword evidence="10" id="KW-1185">Reference proteome</keyword>
<keyword evidence="6 7" id="KW-0472">Membrane</keyword>
<feature type="transmembrane region" description="Helical" evidence="7">
    <location>
        <begin position="26"/>
        <end position="47"/>
    </location>
</feature>
<comment type="subcellular location">
    <subcellularLocation>
        <location evidence="1 7">Cell membrane</location>
        <topology evidence="1 7">Multi-pass membrane protein</topology>
    </subcellularLocation>
</comment>
<dbReference type="InterPro" id="IPR035906">
    <property type="entry name" value="MetI-like_sf"/>
</dbReference>
<evidence type="ECO:0000313" key="10">
    <source>
        <dbReference type="Proteomes" id="UP000236569"/>
    </source>
</evidence>
<dbReference type="Gene3D" id="1.10.3720.10">
    <property type="entry name" value="MetI-like"/>
    <property type="match status" value="1"/>
</dbReference>
<evidence type="ECO:0000256" key="2">
    <source>
        <dbReference type="ARBA" id="ARBA00022448"/>
    </source>
</evidence>
<dbReference type="EMBL" id="BFAG01000014">
    <property type="protein sequence ID" value="GBF07353.1"/>
    <property type="molecule type" value="Genomic_DNA"/>
</dbReference>
<dbReference type="OrthoDB" id="9783714at2"/>
<feature type="domain" description="ABC transmembrane type-1" evidence="8">
    <location>
        <begin position="87"/>
        <end position="302"/>
    </location>
</feature>
<protein>
    <submittedName>
        <fullName evidence="9">Binding-protein-dependent transport systems inner membrane component</fullName>
    </submittedName>
</protein>
<dbReference type="InterPro" id="IPR000515">
    <property type="entry name" value="MetI-like"/>
</dbReference>
<evidence type="ECO:0000259" key="8">
    <source>
        <dbReference type="PROSITE" id="PS50928"/>
    </source>
</evidence>
<organism evidence="9 10">
    <name type="scientific">Deinococcus aerius</name>
    <dbReference type="NCBI Taxonomy" id="200253"/>
    <lineage>
        <taxon>Bacteria</taxon>
        <taxon>Thermotogati</taxon>
        <taxon>Deinococcota</taxon>
        <taxon>Deinococci</taxon>
        <taxon>Deinococcales</taxon>
        <taxon>Deinococcaceae</taxon>
        <taxon>Deinococcus</taxon>
    </lineage>
</organism>
<keyword evidence="2 7" id="KW-0813">Transport</keyword>
<dbReference type="RefSeq" id="WP_103130677.1">
    <property type="nucleotide sequence ID" value="NZ_BFAG01000014.1"/>
</dbReference>
<dbReference type="SUPFAM" id="SSF161098">
    <property type="entry name" value="MetI-like"/>
    <property type="match status" value="1"/>
</dbReference>
<comment type="caution">
    <text evidence="9">The sequence shown here is derived from an EMBL/GenBank/DDBJ whole genome shotgun (WGS) entry which is preliminary data.</text>
</comment>
<name>A0A2I9CYU7_9DEIO</name>
<feature type="transmembrane region" description="Helical" evidence="7">
    <location>
        <begin position="124"/>
        <end position="145"/>
    </location>
</feature>
<proteinExistence type="inferred from homology"/>
<evidence type="ECO:0000256" key="6">
    <source>
        <dbReference type="ARBA" id="ARBA00023136"/>
    </source>
</evidence>
<accession>A0A2I9CYU7</accession>
<keyword evidence="5 7" id="KW-1133">Transmembrane helix</keyword>
<evidence type="ECO:0000256" key="5">
    <source>
        <dbReference type="ARBA" id="ARBA00022989"/>
    </source>
</evidence>
<evidence type="ECO:0000256" key="7">
    <source>
        <dbReference type="RuleBase" id="RU363032"/>
    </source>
</evidence>
<dbReference type="GO" id="GO:0055085">
    <property type="term" value="P:transmembrane transport"/>
    <property type="evidence" value="ECO:0007669"/>
    <property type="project" value="InterPro"/>
</dbReference>
<dbReference type="Proteomes" id="UP000236569">
    <property type="component" value="Unassembled WGS sequence"/>
</dbReference>
<evidence type="ECO:0000256" key="4">
    <source>
        <dbReference type="ARBA" id="ARBA00022692"/>
    </source>
</evidence>
<feature type="transmembrane region" description="Helical" evidence="7">
    <location>
        <begin position="281"/>
        <end position="303"/>
    </location>
</feature>
<gene>
    <name evidence="9" type="ORF">DAERI_140014</name>
</gene>
<feature type="transmembrane region" description="Helical" evidence="7">
    <location>
        <begin position="220"/>
        <end position="242"/>
    </location>
</feature>
<reference evidence="10" key="1">
    <citation type="submission" date="2018-01" db="EMBL/GenBank/DDBJ databases">
        <title>Draft Genome Sequence of the Radioresistant Bacterium Deinococcus aerius TR0125, Isolated from the Higher Atmosphere above Japan.</title>
        <authorList>
            <person name="Satoh K."/>
            <person name="Arai H."/>
            <person name="Sanzen T."/>
            <person name="Kawaguchi Y."/>
            <person name="Hayashi H."/>
            <person name="Yokobori S."/>
            <person name="Yamagishi A."/>
            <person name="Oono Y."/>
            <person name="Narumi I."/>
        </authorList>
    </citation>
    <scope>NUCLEOTIDE SEQUENCE [LARGE SCALE GENOMIC DNA]</scope>
    <source>
        <strain evidence="10">TR0125</strain>
    </source>
</reference>
<sequence>MRSEAGKVSTPPATRTRRRIRGDGPLAALLLAPAALLLCGVLLFPMLTTFRDSLFVNKLTEPWAGTPFVGLKQYAQMIQDPRFLNALRNTLFFGVLTVGGSFLVGIPMALLAHTPSRVRGLARVALLLPWAMPPVITGLIFAWLFNGQYGVINDVLVRGRLIGEPLRWLSTPGLAVVAMVVTIVWKTSSFVALIVLGGLQGIPRELTEAADVDGATRVQTFWRVILPLLAPSLAVAFIFRAISAVQVFDIPYTFIQQAPAQGLLETLGVYIYRTSIEFLDFGYAAALSVALFGVSLAVTLVYVRFVRGGEG</sequence>